<name>A0AAV7W4B0_PLEWA</name>
<gene>
    <name evidence="1" type="ORF">NDU88_004186</name>
</gene>
<sequence length="132" mass="14812">MERYVSKIIAQYLKDHSLLEEEQFGFRPAHSTETALVSAMDELRRGGLSGSMCGQKKKNRLRSDYIQGRRILTSKHQTKDEPGRVPPLSLSINGFLAEAAVFLKGVAESRKSRRAREATININDGLHMEAIV</sequence>
<organism evidence="1 2">
    <name type="scientific">Pleurodeles waltl</name>
    <name type="common">Iberian ribbed newt</name>
    <dbReference type="NCBI Taxonomy" id="8319"/>
    <lineage>
        <taxon>Eukaryota</taxon>
        <taxon>Metazoa</taxon>
        <taxon>Chordata</taxon>
        <taxon>Craniata</taxon>
        <taxon>Vertebrata</taxon>
        <taxon>Euteleostomi</taxon>
        <taxon>Amphibia</taxon>
        <taxon>Batrachia</taxon>
        <taxon>Caudata</taxon>
        <taxon>Salamandroidea</taxon>
        <taxon>Salamandridae</taxon>
        <taxon>Pleurodelinae</taxon>
        <taxon>Pleurodeles</taxon>
    </lineage>
</organism>
<accession>A0AAV7W4B0</accession>
<protein>
    <recommendedName>
        <fullName evidence="3">Reverse transcriptase domain-containing protein</fullName>
    </recommendedName>
</protein>
<dbReference type="EMBL" id="JANPWB010000002">
    <property type="protein sequence ID" value="KAJ1208803.1"/>
    <property type="molecule type" value="Genomic_DNA"/>
</dbReference>
<reference evidence="1" key="1">
    <citation type="journal article" date="2022" name="bioRxiv">
        <title>Sequencing and chromosome-scale assembly of the giantPleurodeles waltlgenome.</title>
        <authorList>
            <person name="Brown T."/>
            <person name="Elewa A."/>
            <person name="Iarovenko S."/>
            <person name="Subramanian E."/>
            <person name="Araus A.J."/>
            <person name="Petzold A."/>
            <person name="Susuki M."/>
            <person name="Suzuki K.-i.T."/>
            <person name="Hayashi T."/>
            <person name="Toyoda A."/>
            <person name="Oliveira C."/>
            <person name="Osipova E."/>
            <person name="Leigh N.D."/>
            <person name="Simon A."/>
            <person name="Yun M.H."/>
        </authorList>
    </citation>
    <scope>NUCLEOTIDE SEQUENCE</scope>
    <source>
        <strain evidence="1">20211129_DDA</strain>
        <tissue evidence="1">Liver</tissue>
    </source>
</reference>
<dbReference type="Proteomes" id="UP001066276">
    <property type="component" value="Chromosome 1_2"/>
</dbReference>
<dbReference type="AlphaFoldDB" id="A0AAV7W4B0"/>
<evidence type="ECO:0000313" key="2">
    <source>
        <dbReference type="Proteomes" id="UP001066276"/>
    </source>
</evidence>
<evidence type="ECO:0000313" key="1">
    <source>
        <dbReference type="EMBL" id="KAJ1208803.1"/>
    </source>
</evidence>
<evidence type="ECO:0008006" key="3">
    <source>
        <dbReference type="Google" id="ProtNLM"/>
    </source>
</evidence>
<keyword evidence="2" id="KW-1185">Reference proteome</keyword>
<comment type="caution">
    <text evidence="1">The sequence shown here is derived from an EMBL/GenBank/DDBJ whole genome shotgun (WGS) entry which is preliminary data.</text>
</comment>
<proteinExistence type="predicted"/>